<dbReference type="InterPro" id="IPR036890">
    <property type="entry name" value="HATPase_C_sf"/>
</dbReference>
<keyword evidence="5" id="KW-0808">Transferase</keyword>
<feature type="domain" description="Histidine kinase" evidence="13">
    <location>
        <begin position="261"/>
        <end position="468"/>
    </location>
</feature>
<dbReference type="InterPro" id="IPR005467">
    <property type="entry name" value="His_kinase_dom"/>
</dbReference>
<dbReference type="InterPro" id="IPR050428">
    <property type="entry name" value="TCS_sensor_his_kinase"/>
</dbReference>
<evidence type="ECO:0000256" key="3">
    <source>
        <dbReference type="ARBA" id="ARBA00012438"/>
    </source>
</evidence>
<dbReference type="SMART" id="SM00304">
    <property type="entry name" value="HAMP"/>
    <property type="match status" value="1"/>
</dbReference>
<feature type="compositionally biased region" description="Basic and acidic residues" evidence="11">
    <location>
        <begin position="50"/>
        <end position="63"/>
    </location>
</feature>
<sequence length="468" mass="49913">MAVTTTLAVRAYLHDQLDDDVRAALERASRPAPDGTPPWFDEPPTGGPERPGDADGLDGRGPQDVRGQGVGTLTAFLFEDWDPGIGDVLVQSQDGATTRQQLSEEALDVLGDVPTDEEPHDVDLPDLGPYRVVVTDDGTGGADVVAGLPTDDVDDVVTTLVAWEVVLVLLGGLVASAAGLVVVRRQLRPLRDVAATAHAVSALPLSSGRIDLNERVPDRLTDERTEVGQVGAALNTLLSHVEDSLSARHRSEQQVRQFVADASHELRTPLATIAGYTELARRRPGDKEATATALAKVEEEAGRMTSLVEDLLLLARLDAGRPLAEDTVDLTRLLLETVSDARVLAPEHHWRLDLPADSVEVTGDEPRLRQVVTNLLTNARKYTPAGTTVTVTATPSGFAVHDDGPGFPPSLLDHAFERFVRGDTSRHREGGAGLGLALVAAIVDAHGGDVDLDSRPGDTTITVRLPRR</sequence>
<dbReference type="InterPro" id="IPR036097">
    <property type="entry name" value="HisK_dim/P_sf"/>
</dbReference>
<feature type="transmembrane region" description="Helical" evidence="12">
    <location>
        <begin position="160"/>
        <end position="183"/>
    </location>
</feature>
<keyword evidence="7 15" id="KW-0418">Kinase</keyword>
<dbReference type="Gene3D" id="3.30.565.10">
    <property type="entry name" value="Histidine kinase-like ATPase, C-terminal domain"/>
    <property type="match status" value="1"/>
</dbReference>
<accession>A0ABR6U896</accession>
<dbReference type="PRINTS" id="PR00344">
    <property type="entry name" value="BCTRLSENSOR"/>
</dbReference>
<evidence type="ECO:0000256" key="7">
    <source>
        <dbReference type="ARBA" id="ARBA00022777"/>
    </source>
</evidence>
<dbReference type="Gene3D" id="6.10.340.10">
    <property type="match status" value="1"/>
</dbReference>
<dbReference type="SMART" id="SM00388">
    <property type="entry name" value="HisKA"/>
    <property type="match status" value="1"/>
</dbReference>
<keyword evidence="6 12" id="KW-0812">Transmembrane</keyword>
<dbReference type="EC" id="2.7.13.3" evidence="3"/>
<evidence type="ECO:0000256" key="6">
    <source>
        <dbReference type="ARBA" id="ARBA00022692"/>
    </source>
</evidence>
<name>A0ABR6U896_9ACTN</name>
<keyword evidence="10 12" id="KW-0472">Membrane</keyword>
<dbReference type="CDD" id="cd06225">
    <property type="entry name" value="HAMP"/>
    <property type="match status" value="1"/>
</dbReference>
<evidence type="ECO:0000313" key="16">
    <source>
        <dbReference type="Proteomes" id="UP000604001"/>
    </source>
</evidence>
<comment type="catalytic activity">
    <reaction evidence="1">
        <text>ATP + protein L-histidine = ADP + protein N-phospho-L-histidine.</text>
        <dbReference type="EC" id="2.7.13.3"/>
    </reaction>
</comment>
<evidence type="ECO:0000256" key="10">
    <source>
        <dbReference type="ARBA" id="ARBA00023136"/>
    </source>
</evidence>
<keyword evidence="8 12" id="KW-1133">Transmembrane helix</keyword>
<evidence type="ECO:0000256" key="12">
    <source>
        <dbReference type="SAM" id="Phobius"/>
    </source>
</evidence>
<feature type="domain" description="HAMP" evidence="14">
    <location>
        <begin position="184"/>
        <end position="246"/>
    </location>
</feature>
<evidence type="ECO:0000256" key="4">
    <source>
        <dbReference type="ARBA" id="ARBA00022553"/>
    </source>
</evidence>
<evidence type="ECO:0000256" key="8">
    <source>
        <dbReference type="ARBA" id="ARBA00022989"/>
    </source>
</evidence>
<reference evidence="15 16" key="1">
    <citation type="submission" date="2020-08" db="EMBL/GenBank/DDBJ databases">
        <title>novel species in genus Nocardioides.</title>
        <authorList>
            <person name="Zhang G."/>
        </authorList>
    </citation>
    <scope>NUCLEOTIDE SEQUENCE [LARGE SCALE GENOMIC DNA]</scope>
    <source>
        <strain evidence="15 16">SC8A-24</strain>
    </source>
</reference>
<dbReference type="CDD" id="cd00082">
    <property type="entry name" value="HisKA"/>
    <property type="match status" value="1"/>
</dbReference>
<dbReference type="CDD" id="cd00075">
    <property type="entry name" value="HATPase"/>
    <property type="match status" value="1"/>
</dbReference>
<dbReference type="SMART" id="SM00387">
    <property type="entry name" value="HATPase_c"/>
    <property type="match status" value="1"/>
</dbReference>
<dbReference type="SUPFAM" id="SSF55874">
    <property type="entry name" value="ATPase domain of HSP90 chaperone/DNA topoisomerase II/histidine kinase"/>
    <property type="match status" value="1"/>
</dbReference>
<organism evidence="15 16">
    <name type="scientific">Nocardioides deserti</name>
    <dbReference type="NCBI Taxonomy" id="1588644"/>
    <lineage>
        <taxon>Bacteria</taxon>
        <taxon>Bacillati</taxon>
        <taxon>Actinomycetota</taxon>
        <taxon>Actinomycetes</taxon>
        <taxon>Propionibacteriales</taxon>
        <taxon>Nocardioidaceae</taxon>
        <taxon>Nocardioides</taxon>
    </lineage>
</organism>
<gene>
    <name evidence="15" type="ORF">H7344_08540</name>
</gene>
<dbReference type="Proteomes" id="UP000604001">
    <property type="component" value="Unassembled WGS sequence"/>
</dbReference>
<dbReference type="PANTHER" id="PTHR45436:SF5">
    <property type="entry name" value="SENSOR HISTIDINE KINASE TRCS"/>
    <property type="match status" value="1"/>
</dbReference>
<dbReference type="PROSITE" id="PS50109">
    <property type="entry name" value="HIS_KIN"/>
    <property type="match status" value="1"/>
</dbReference>
<feature type="region of interest" description="Disordered" evidence="11">
    <location>
        <begin position="25"/>
        <end position="68"/>
    </location>
</feature>
<evidence type="ECO:0000256" key="2">
    <source>
        <dbReference type="ARBA" id="ARBA00004236"/>
    </source>
</evidence>
<evidence type="ECO:0000259" key="13">
    <source>
        <dbReference type="PROSITE" id="PS50109"/>
    </source>
</evidence>
<dbReference type="PROSITE" id="PS50885">
    <property type="entry name" value="HAMP"/>
    <property type="match status" value="1"/>
</dbReference>
<keyword evidence="4" id="KW-0597">Phosphoprotein</keyword>
<dbReference type="Gene3D" id="1.10.287.130">
    <property type="match status" value="1"/>
</dbReference>
<protein>
    <recommendedName>
        <fullName evidence="3">histidine kinase</fullName>
        <ecNumber evidence="3">2.7.13.3</ecNumber>
    </recommendedName>
</protein>
<comment type="caution">
    <text evidence="15">The sequence shown here is derived from an EMBL/GenBank/DDBJ whole genome shotgun (WGS) entry which is preliminary data.</text>
</comment>
<evidence type="ECO:0000256" key="1">
    <source>
        <dbReference type="ARBA" id="ARBA00000085"/>
    </source>
</evidence>
<dbReference type="PANTHER" id="PTHR45436">
    <property type="entry name" value="SENSOR HISTIDINE KINASE YKOH"/>
    <property type="match status" value="1"/>
</dbReference>
<dbReference type="Pfam" id="PF00512">
    <property type="entry name" value="HisKA"/>
    <property type="match status" value="1"/>
</dbReference>
<dbReference type="EMBL" id="JACMYC010000004">
    <property type="protein sequence ID" value="MBC2960338.1"/>
    <property type="molecule type" value="Genomic_DNA"/>
</dbReference>
<dbReference type="InterPro" id="IPR003594">
    <property type="entry name" value="HATPase_dom"/>
</dbReference>
<evidence type="ECO:0000313" key="15">
    <source>
        <dbReference type="EMBL" id="MBC2960338.1"/>
    </source>
</evidence>
<keyword evidence="9" id="KW-0902">Two-component regulatory system</keyword>
<dbReference type="InterPro" id="IPR003660">
    <property type="entry name" value="HAMP_dom"/>
</dbReference>
<dbReference type="GO" id="GO:0016301">
    <property type="term" value="F:kinase activity"/>
    <property type="evidence" value="ECO:0007669"/>
    <property type="project" value="UniProtKB-KW"/>
</dbReference>
<evidence type="ECO:0000256" key="9">
    <source>
        <dbReference type="ARBA" id="ARBA00023012"/>
    </source>
</evidence>
<evidence type="ECO:0000256" key="11">
    <source>
        <dbReference type="SAM" id="MobiDB-lite"/>
    </source>
</evidence>
<dbReference type="Pfam" id="PF00672">
    <property type="entry name" value="HAMP"/>
    <property type="match status" value="1"/>
</dbReference>
<dbReference type="Pfam" id="PF02518">
    <property type="entry name" value="HATPase_c"/>
    <property type="match status" value="1"/>
</dbReference>
<dbReference type="InterPro" id="IPR003661">
    <property type="entry name" value="HisK_dim/P_dom"/>
</dbReference>
<keyword evidence="16" id="KW-1185">Reference proteome</keyword>
<dbReference type="InterPro" id="IPR004358">
    <property type="entry name" value="Sig_transdc_His_kin-like_C"/>
</dbReference>
<comment type="subcellular location">
    <subcellularLocation>
        <location evidence="2">Cell membrane</location>
    </subcellularLocation>
</comment>
<evidence type="ECO:0000259" key="14">
    <source>
        <dbReference type="PROSITE" id="PS50885"/>
    </source>
</evidence>
<proteinExistence type="predicted"/>
<dbReference type="SUPFAM" id="SSF47384">
    <property type="entry name" value="Homodimeric domain of signal transducing histidine kinase"/>
    <property type="match status" value="1"/>
</dbReference>
<evidence type="ECO:0000256" key="5">
    <source>
        <dbReference type="ARBA" id="ARBA00022679"/>
    </source>
</evidence>